<dbReference type="AlphaFoldDB" id="A0A0A0J5C6"/>
<sequence>MPSFAPLVDLVFQAVTFDNIINASEPRSRWELGGVVASLLRALPATVAEFR</sequence>
<comment type="caution">
    <text evidence="1">The sequence shown here is derived from an EMBL/GenBank/DDBJ whole genome shotgun (WGS) entry which is preliminary data.</text>
</comment>
<organism evidence="1 2">
    <name type="scientific">Knoellia sinensis KCTC 19936</name>
    <dbReference type="NCBI Taxonomy" id="1385520"/>
    <lineage>
        <taxon>Bacteria</taxon>
        <taxon>Bacillati</taxon>
        <taxon>Actinomycetota</taxon>
        <taxon>Actinomycetes</taxon>
        <taxon>Micrococcales</taxon>
        <taxon>Intrasporangiaceae</taxon>
        <taxon>Knoellia</taxon>
    </lineage>
</organism>
<name>A0A0A0J5C6_9MICO</name>
<accession>A0A0A0J5C6</accession>
<dbReference type="Proteomes" id="UP000030002">
    <property type="component" value="Unassembled WGS sequence"/>
</dbReference>
<gene>
    <name evidence="1" type="ORF">N802_04230</name>
</gene>
<dbReference type="STRING" id="1385520.N802_04230"/>
<evidence type="ECO:0000313" key="2">
    <source>
        <dbReference type="Proteomes" id="UP000030002"/>
    </source>
</evidence>
<evidence type="ECO:0000313" key="1">
    <source>
        <dbReference type="EMBL" id="KGN31302.1"/>
    </source>
</evidence>
<dbReference type="RefSeq" id="WP_156971426.1">
    <property type="nucleotide sequence ID" value="NZ_AVPJ01000012.1"/>
</dbReference>
<reference evidence="1 2" key="1">
    <citation type="submission" date="2013-08" db="EMBL/GenBank/DDBJ databases">
        <title>The genome sequence of Knoellia sinensis.</title>
        <authorList>
            <person name="Zhu W."/>
            <person name="Wang G."/>
        </authorList>
    </citation>
    <scope>NUCLEOTIDE SEQUENCE [LARGE SCALE GENOMIC DNA]</scope>
    <source>
        <strain evidence="1 2">KCTC 19936</strain>
    </source>
</reference>
<proteinExistence type="predicted"/>
<dbReference type="OrthoDB" id="101887at2"/>
<keyword evidence="2" id="KW-1185">Reference proteome</keyword>
<dbReference type="EMBL" id="AVPJ01000012">
    <property type="protein sequence ID" value="KGN31302.1"/>
    <property type="molecule type" value="Genomic_DNA"/>
</dbReference>
<protein>
    <submittedName>
        <fullName evidence="1">Uncharacterized protein</fullName>
    </submittedName>
</protein>